<dbReference type="AlphaFoldDB" id="X1SSS8"/>
<comment type="caution">
    <text evidence="1">The sequence shown here is derived from an EMBL/GenBank/DDBJ whole genome shotgun (WGS) entry which is preliminary data.</text>
</comment>
<dbReference type="PROSITE" id="PS51257">
    <property type="entry name" value="PROKAR_LIPOPROTEIN"/>
    <property type="match status" value="1"/>
</dbReference>
<sequence>MWNWIKKNQRGIITALVTVALCIWLYACESKVRSLDGSGQLINRAELQLELDRFMATAQIRMADLDRQDAFRSLIIENSIVIAQGQPFSLVGLITGIAGIYGLTHATSKVVSAAKKSQAKRKANNGTG</sequence>
<organism evidence="1">
    <name type="scientific">marine sediment metagenome</name>
    <dbReference type="NCBI Taxonomy" id="412755"/>
    <lineage>
        <taxon>unclassified sequences</taxon>
        <taxon>metagenomes</taxon>
        <taxon>ecological metagenomes</taxon>
    </lineage>
</organism>
<dbReference type="EMBL" id="BARW01000912">
    <property type="protein sequence ID" value="GAI70889.1"/>
    <property type="molecule type" value="Genomic_DNA"/>
</dbReference>
<accession>X1SSS8</accession>
<reference evidence="1" key="1">
    <citation type="journal article" date="2014" name="Front. Microbiol.">
        <title>High frequency of phylogenetically diverse reductive dehalogenase-homologous genes in deep subseafloor sedimentary metagenomes.</title>
        <authorList>
            <person name="Kawai M."/>
            <person name="Futagami T."/>
            <person name="Toyoda A."/>
            <person name="Takaki Y."/>
            <person name="Nishi S."/>
            <person name="Hori S."/>
            <person name="Arai W."/>
            <person name="Tsubouchi T."/>
            <person name="Morono Y."/>
            <person name="Uchiyama I."/>
            <person name="Ito T."/>
            <person name="Fujiyama A."/>
            <person name="Inagaki F."/>
            <person name="Takami H."/>
        </authorList>
    </citation>
    <scope>NUCLEOTIDE SEQUENCE</scope>
    <source>
        <strain evidence="1">Expedition CK06-06</strain>
    </source>
</reference>
<gene>
    <name evidence="1" type="ORF">S12H4_03305</name>
</gene>
<proteinExistence type="predicted"/>
<name>X1SSS8_9ZZZZ</name>
<evidence type="ECO:0000313" key="1">
    <source>
        <dbReference type="EMBL" id="GAI70889.1"/>
    </source>
</evidence>
<protein>
    <submittedName>
        <fullName evidence="1">Uncharacterized protein</fullName>
    </submittedName>
</protein>